<organism evidence="2 3">
    <name type="scientific">Stenomitos frigidus ULC18</name>
    <dbReference type="NCBI Taxonomy" id="2107698"/>
    <lineage>
        <taxon>Bacteria</taxon>
        <taxon>Bacillati</taxon>
        <taxon>Cyanobacteriota</taxon>
        <taxon>Cyanophyceae</taxon>
        <taxon>Leptolyngbyales</taxon>
        <taxon>Leptolyngbyaceae</taxon>
        <taxon>Stenomitos</taxon>
    </lineage>
</organism>
<dbReference type="RefSeq" id="WP_106257395.1">
    <property type="nucleotide sequence ID" value="NZ_CAWNSW010000123.1"/>
</dbReference>
<dbReference type="SUPFAM" id="SSF56112">
    <property type="entry name" value="Protein kinase-like (PK-like)"/>
    <property type="match status" value="1"/>
</dbReference>
<dbReference type="AlphaFoldDB" id="A0A2T1E3V3"/>
<evidence type="ECO:0000313" key="2">
    <source>
        <dbReference type="EMBL" id="PSB27398.1"/>
    </source>
</evidence>
<dbReference type="PANTHER" id="PTHR12149">
    <property type="entry name" value="FRUCTOSAMINE 3 KINASE-RELATED PROTEIN"/>
    <property type="match status" value="1"/>
</dbReference>
<keyword evidence="1" id="KW-0808">Transferase</keyword>
<evidence type="ECO:0000256" key="1">
    <source>
        <dbReference type="PIRNR" id="PIRNR006221"/>
    </source>
</evidence>
<proteinExistence type="inferred from homology"/>
<sequence>MWNQIAAQISQTTGKPFESRDRRSVSGGCINQGYAVSDGSCTYFVKLNQASELAMFEAERAGLKQMQHTATIRVPTPLCYGIAEGSAYLVLEWLPLGRGNSRSWEAMGQQLAALHQVKQGESFGWERNNTIGSTPQINTWTTDWTEFWTLHRLGYQFKLAQRRGGHFPKQDQLLAAIPGFLAEHQPQPSLVHGDLWSGNAAFTQSGQPVVFDPATYLGDREVDLAMTELFGGFPTEFYHGYSQVLPLDAGYQQRKTLYNLYHILNHFNLFGGSYATQANRMIAQLLNGL</sequence>
<dbReference type="EMBL" id="PVWK01000093">
    <property type="protein sequence ID" value="PSB27398.1"/>
    <property type="molecule type" value="Genomic_DNA"/>
</dbReference>
<dbReference type="Gene3D" id="3.30.200.20">
    <property type="entry name" value="Phosphorylase Kinase, domain 1"/>
    <property type="match status" value="1"/>
</dbReference>
<dbReference type="PANTHER" id="PTHR12149:SF8">
    <property type="entry name" value="PROTEIN-RIBULOSAMINE 3-KINASE"/>
    <property type="match status" value="1"/>
</dbReference>
<reference evidence="3" key="1">
    <citation type="submission" date="2018-02" db="EMBL/GenBank/DDBJ databases">
        <authorList>
            <person name="Moore K."/>
            <person name="Momper L."/>
        </authorList>
    </citation>
    <scope>NUCLEOTIDE SEQUENCE [LARGE SCALE GENOMIC DNA]</scope>
    <source>
        <strain evidence="3">ULC18</strain>
    </source>
</reference>
<comment type="similarity">
    <text evidence="1">Belongs to the fructosamine kinase family.</text>
</comment>
<keyword evidence="1" id="KW-0418">Kinase</keyword>
<dbReference type="Proteomes" id="UP000239576">
    <property type="component" value="Unassembled WGS sequence"/>
</dbReference>
<reference evidence="2 3" key="2">
    <citation type="submission" date="2018-03" db="EMBL/GenBank/DDBJ databases">
        <title>The ancient ancestry and fast evolution of plastids.</title>
        <authorList>
            <person name="Moore K.R."/>
            <person name="Magnabosco C."/>
            <person name="Momper L."/>
            <person name="Gold D.A."/>
            <person name="Bosak T."/>
            <person name="Fournier G.P."/>
        </authorList>
    </citation>
    <scope>NUCLEOTIDE SEQUENCE [LARGE SCALE GENOMIC DNA]</scope>
    <source>
        <strain evidence="2 3">ULC18</strain>
    </source>
</reference>
<dbReference type="Gene3D" id="3.90.1200.10">
    <property type="match status" value="1"/>
</dbReference>
<dbReference type="Pfam" id="PF03881">
    <property type="entry name" value="Fructosamin_kin"/>
    <property type="match status" value="1"/>
</dbReference>
<keyword evidence="3" id="KW-1185">Reference proteome</keyword>
<protein>
    <recommendedName>
        <fullName evidence="4">Fructosamine kinase family protein</fullName>
    </recommendedName>
</protein>
<gene>
    <name evidence="2" type="ORF">C7B82_16525</name>
</gene>
<name>A0A2T1E3V3_9CYAN</name>
<dbReference type="InterPro" id="IPR016477">
    <property type="entry name" value="Fructo-/Ketosamine-3-kinase"/>
</dbReference>
<dbReference type="GO" id="GO:0016301">
    <property type="term" value="F:kinase activity"/>
    <property type="evidence" value="ECO:0007669"/>
    <property type="project" value="UniProtKB-UniRule"/>
</dbReference>
<comment type="caution">
    <text evidence="2">The sequence shown here is derived from an EMBL/GenBank/DDBJ whole genome shotgun (WGS) entry which is preliminary data.</text>
</comment>
<dbReference type="OrthoDB" id="5291879at2"/>
<evidence type="ECO:0000313" key="3">
    <source>
        <dbReference type="Proteomes" id="UP000239576"/>
    </source>
</evidence>
<dbReference type="InterPro" id="IPR011009">
    <property type="entry name" value="Kinase-like_dom_sf"/>
</dbReference>
<accession>A0A2T1E3V3</accession>
<evidence type="ECO:0008006" key="4">
    <source>
        <dbReference type="Google" id="ProtNLM"/>
    </source>
</evidence>
<dbReference type="PIRSF" id="PIRSF006221">
    <property type="entry name" value="Ketosamine-3-kinase"/>
    <property type="match status" value="1"/>
</dbReference>